<gene>
    <name evidence="1" type="ORF">G293_04335</name>
</gene>
<keyword evidence="2" id="KW-1185">Reference proteome</keyword>
<name>A0A0G3I3P7_LIBAF</name>
<evidence type="ECO:0000313" key="2">
    <source>
        <dbReference type="Proteomes" id="UP000035503"/>
    </source>
</evidence>
<proteinExistence type="predicted"/>
<dbReference type="EMBL" id="CP004021">
    <property type="protein sequence ID" value="AKK20486.1"/>
    <property type="molecule type" value="Genomic_DNA"/>
</dbReference>
<dbReference type="KEGG" id="lau:G293_04335"/>
<reference evidence="1 2" key="1">
    <citation type="journal article" date="2015" name="Genome Announc.">
        <title>Complete Genome Sequence of 'Candidatus Liberibacter africanus,' a Bacterium Associated with Citrus Huanglongbing.</title>
        <authorList>
            <person name="Lin H."/>
            <person name="Pietersen G."/>
            <person name="Han C."/>
            <person name="Read D.A."/>
            <person name="Lou B."/>
            <person name="Gupta G."/>
            <person name="Civerolo E.L."/>
        </authorList>
    </citation>
    <scope>NUCLEOTIDE SEQUENCE [LARGE SCALE GENOMIC DNA]</scope>
    <source>
        <strain evidence="1 2">PTSAPSY</strain>
    </source>
</reference>
<accession>A0A0G3I3P7</accession>
<organism evidence="1 2">
    <name type="scientific">Candidatus Liberibacter africanus PTSAPSY</name>
    <dbReference type="NCBI Taxonomy" id="1277257"/>
    <lineage>
        <taxon>Bacteria</taxon>
        <taxon>Pseudomonadati</taxon>
        <taxon>Pseudomonadota</taxon>
        <taxon>Alphaproteobacteria</taxon>
        <taxon>Hyphomicrobiales</taxon>
        <taxon>Rhizobiaceae</taxon>
        <taxon>Liberibacter</taxon>
    </lineage>
</organism>
<dbReference type="Proteomes" id="UP000035503">
    <property type="component" value="Chromosome"/>
</dbReference>
<sequence length="69" mass="8125">MYSTLRDKNSTLRDKKARYDLYKKSEVLLDFSVFLHSSIYQLYPPKDEECITISTPEDCDKLLKEIMAS</sequence>
<dbReference type="AlphaFoldDB" id="A0A0G3I3P7"/>
<dbReference type="PATRIC" id="fig|1277257.4.peg.937"/>
<protein>
    <submittedName>
        <fullName evidence="1">Uncharacterized protein</fullName>
    </submittedName>
</protein>
<evidence type="ECO:0000313" key="1">
    <source>
        <dbReference type="EMBL" id="AKK20486.1"/>
    </source>
</evidence>
<dbReference type="RefSeq" id="WP_047264456.1">
    <property type="nucleotide sequence ID" value="NZ_CP004021.1"/>
</dbReference>